<evidence type="ECO:0000313" key="2">
    <source>
        <dbReference type="EMBL" id="MFD2418295.1"/>
    </source>
</evidence>
<proteinExistence type="predicted"/>
<keyword evidence="3" id="KW-1185">Reference proteome</keyword>
<evidence type="ECO:0008006" key="4">
    <source>
        <dbReference type="Google" id="ProtNLM"/>
    </source>
</evidence>
<protein>
    <recommendedName>
        <fullName evidence="4">FXSXX-COOH protein</fullName>
    </recommendedName>
</protein>
<evidence type="ECO:0000313" key="3">
    <source>
        <dbReference type="Proteomes" id="UP001597417"/>
    </source>
</evidence>
<sequence length="67" mass="7115">MTIDATTHLQSELIDLSTVPLRALARLSGADLDEAIRATLAAAARGGDERQDQREDPGVRAAKTARS</sequence>
<gene>
    <name evidence="2" type="ORF">ACFSXZ_18385</name>
</gene>
<accession>A0ABW5FUK5</accession>
<comment type="caution">
    <text evidence="2">The sequence shown here is derived from an EMBL/GenBank/DDBJ whole genome shotgun (WGS) entry which is preliminary data.</text>
</comment>
<feature type="compositionally biased region" description="Basic and acidic residues" evidence="1">
    <location>
        <begin position="46"/>
        <end position="58"/>
    </location>
</feature>
<feature type="region of interest" description="Disordered" evidence="1">
    <location>
        <begin position="43"/>
        <end position="67"/>
    </location>
</feature>
<dbReference type="Proteomes" id="UP001597417">
    <property type="component" value="Unassembled WGS sequence"/>
</dbReference>
<dbReference type="EMBL" id="JBHUKR010000007">
    <property type="protein sequence ID" value="MFD2418295.1"/>
    <property type="molecule type" value="Genomic_DNA"/>
</dbReference>
<name>A0ABW5FUK5_9PSEU</name>
<organism evidence="2 3">
    <name type="scientific">Amycolatopsis pigmentata</name>
    <dbReference type="NCBI Taxonomy" id="450801"/>
    <lineage>
        <taxon>Bacteria</taxon>
        <taxon>Bacillati</taxon>
        <taxon>Actinomycetota</taxon>
        <taxon>Actinomycetes</taxon>
        <taxon>Pseudonocardiales</taxon>
        <taxon>Pseudonocardiaceae</taxon>
        <taxon>Amycolatopsis</taxon>
    </lineage>
</organism>
<reference evidence="3" key="1">
    <citation type="journal article" date="2019" name="Int. J. Syst. Evol. Microbiol.">
        <title>The Global Catalogue of Microorganisms (GCM) 10K type strain sequencing project: providing services to taxonomists for standard genome sequencing and annotation.</title>
        <authorList>
            <consortium name="The Broad Institute Genomics Platform"/>
            <consortium name="The Broad Institute Genome Sequencing Center for Infectious Disease"/>
            <person name="Wu L."/>
            <person name="Ma J."/>
        </authorList>
    </citation>
    <scope>NUCLEOTIDE SEQUENCE [LARGE SCALE GENOMIC DNA]</scope>
    <source>
        <strain evidence="3">CGMCC 4.7645</strain>
    </source>
</reference>
<evidence type="ECO:0000256" key="1">
    <source>
        <dbReference type="SAM" id="MobiDB-lite"/>
    </source>
</evidence>
<dbReference type="RefSeq" id="WP_378266242.1">
    <property type="nucleotide sequence ID" value="NZ_JBHUKR010000007.1"/>
</dbReference>